<dbReference type="STRING" id="759272.G0SB40"/>
<dbReference type="PANTHER" id="PTHR31350">
    <property type="entry name" value="SI:DKEY-261L7.2"/>
    <property type="match status" value="1"/>
</dbReference>
<organism evidence="3">
    <name type="scientific">Chaetomium thermophilum (strain DSM 1495 / CBS 144.50 / IMI 039719)</name>
    <name type="common">Thermochaetoides thermophila</name>
    <dbReference type="NCBI Taxonomy" id="759272"/>
    <lineage>
        <taxon>Eukaryota</taxon>
        <taxon>Fungi</taxon>
        <taxon>Dikarya</taxon>
        <taxon>Ascomycota</taxon>
        <taxon>Pezizomycotina</taxon>
        <taxon>Sordariomycetes</taxon>
        <taxon>Sordariomycetidae</taxon>
        <taxon>Sordariales</taxon>
        <taxon>Chaetomiaceae</taxon>
        <taxon>Thermochaetoides</taxon>
    </lineage>
</organism>
<dbReference type="OrthoDB" id="28868at2759"/>
<dbReference type="EMBL" id="GL988044">
    <property type="protein sequence ID" value="EGS19420.1"/>
    <property type="molecule type" value="Genomic_DNA"/>
</dbReference>
<evidence type="ECO:0000313" key="3">
    <source>
        <dbReference type="Proteomes" id="UP000008066"/>
    </source>
</evidence>
<dbReference type="eggNOG" id="ENOG502QS7Z">
    <property type="taxonomic scope" value="Eukaryota"/>
</dbReference>
<dbReference type="InterPro" id="IPR001810">
    <property type="entry name" value="F-box_dom"/>
</dbReference>
<dbReference type="SMART" id="SM00992">
    <property type="entry name" value="YccV-like"/>
    <property type="match status" value="1"/>
</dbReference>
<dbReference type="SUPFAM" id="SSF141255">
    <property type="entry name" value="YccV-like"/>
    <property type="match status" value="1"/>
</dbReference>
<dbReference type="Pfam" id="PF13369">
    <property type="entry name" value="Transglut_core2"/>
    <property type="match status" value="1"/>
</dbReference>
<protein>
    <recommendedName>
        <fullName evidence="1">F-box domain-containing protein</fullName>
    </recommendedName>
</protein>
<dbReference type="Pfam" id="PF08755">
    <property type="entry name" value="YccV-like"/>
    <property type="match status" value="1"/>
</dbReference>
<dbReference type="GO" id="GO:0003677">
    <property type="term" value="F:DNA binding"/>
    <property type="evidence" value="ECO:0007669"/>
    <property type="project" value="InterPro"/>
</dbReference>
<dbReference type="KEGG" id="cthr:CTHT_0048790"/>
<dbReference type="Gene3D" id="1.20.1280.50">
    <property type="match status" value="1"/>
</dbReference>
<sequence>MPMRSSLCDIPDEIVRHILWYLPPEDTLLSFQLLSRRYHHIANEPLLWRWYCQKSFRYWHPRHRFHEKLAALASSVDWKGLWITRKQINKRIAQLLNEVLRTKVGQMRNLGQICEMGYDAKDYLLEQCHCDENAEDVLARRYYAHTALDSIHRGVAVEVWSRYQGQPLSYRGLDTALGAFDMFVLHDQPYDLDYIVHELDAIADRFRAEHPTFEELTTRQKALTLVRWLRANNLTGMDHPDLYYRSLRNCFIGHALSDEEHPSLPIISSAIFTCVAERLGLHAACLAFPSHVHAAVFAPPGRTLDGRPVEDPKAEPEKMCLDPYGSDNEITLRDLRRRLVEFGWQSGTNAFLTPSPVPIIVQRTAQNIKATHDTVHSLANTSVEEDRLAEELKRLRSGHPMRNLSAAVYASMWADLLMKQTTSFHWDTNLGAFLKCFALSWSEDTWIVRKYLAPLYEEFIANKNALNHGAAAANNRRRRSGWENLHEIVAMLENLDNRQPTVSRRYTADINARVRYRIGQVFRHRRYQYVGVINGWAATGSAGLPMPHYLDAAEAEEEGDVFDPTESVRASNAVPQRTFYTCLKSTVDRLRVAQENVVPITDPREIPEELFFVAGKFFKRFDPERCMFVSNIKEYYPDD</sequence>
<dbReference type="GeneID" id="18258917"/>
<dbReference type="InterPro" id="IPR011722">
    <property type="entry name" value="Hemimethylated_DNA-bd_dom"/>
</dbReference>
<accession>G0SB40</accession>
<reference evidence="2 3" key="1">
    <citation type="journal article" date="2011" name="Cell">
        <title>Insight into structure and assembly of the nuclear pore complex by utilizing the genome of a eukaryotic thermophile.</title>
        <authorList>
            <person name="Amlacher S."/>
            <person name="Sarges P."/>
            <person name="Flemming D."/>
            <person name="van Noort V."/>
            <person name="Kunze R."/>
            <person name="Devos D.P."/>
            <person name="Arumugam M."/>
            <person name="Bork P."/>
            <person name="Hurt E."/>
        </authorList>
    </citation>
    <scope>NUCLEOTIDE SEQUENCE [LARGE SCALE GENOMIC DNA]</scope>
    <source>
        <strain evidence="3">DSM 1495 / CBS 144.50 / IMI 039719</strain>
    </source>
</reference>
<evidence type="ECO:0000313" key="2">
    <source>
        <dbReference type="EMBL" id="EGS19420.1"/>
    </source>
</evidence>
<dbReference type="SUPFAM" id="SSF81383">
    <property type="entry name" value="F-box domain"/>
    <property type="match status" value="1"/>
</dbReference>
<proteinExistence type="predicted"/>
<dbReference type="HOGENOM" id="CLU_020266_0_0_1"/>
<name>G0SB40_CHATD</name>
<dbReference type="PROSITE" id="PS50181">
    <property type="entry name" value="FBOX"/>
    <property type="match status" value="1"/>
</dbReference>
<dbReference type="PANTHER" id="PTHR31350:SF27">
    <property type="entry name" value="HEMIMETHYLATED DNA-BINDING DOMAIN-CONTAINING PROTEIN"/>
    <property type="match status" value="1"/>
</dbReference>
<dbReference type="InterPro" id="IPR036623">
    <property type="entry name" value="Hemimethylated_DNA-bd_sf"/>
</dbReference>
<dbReference type="OMA" id="LLWRHHC"/>
<dbReference type="AlphaFoldDB" id="G0SB40"/>
<dbReference type="InterPro" id="IPR032698">
    <property type="entry name" value="SirB1_N"/>
</dbReference>
<evidence type="ECO:0000259" key="1">
    <source>
        <dbReference type="PROSITE" id="PS50181"/>
    </source>
</evidence>
<dbReference type="InterPro" id="IPR036047">
    <property type="entry name" value="F-box-like_dom_sf"/>
</dbReference>
<dbReference type="RefSeq" id="XP_006695242.1">
    <property type="nucleotide sequence ID" value="XM_006695179.1"/>
</dbReference>
<keyword evidence="3" id="KW-1185">Reference proteome</keyword>
<dbReference type="Pfam" id="PF12937">
    <property type="entry name" value="F-box-like"/>
    <property type="match status" value="1"/>
</dbReference>
<feature type="domain" description="F-box" evidence="1">
    <location>
        <begin position="4"/>
        <end position="51"/>
    </location>
</feature>
<dbReference type="Proteomes" id="UP000008066">
    <property type="component" value="Unassembled WGS sequence"/>
</dbReference>
<gene>
    <name evidence="2" type="ORF">CTHT_0048790</name>
</gene>
<dbReference type="Gene3D" id="2.30.30.390">
    <property type="entry name" value="Hemimethylated DNA-binding domain"/>
    <property type="match status" value="1"/>
</dbReference>